<feature type="binding site" evidence="9">
    <location>
        <position position="202"/>
    </location>
    <ligand>
        <name>ATP</name>
        <dbReference type="ChEBI" id="CHEBI:30616"/>
    </ligand>
</feature>
<evidence type="ECO:0000256" key="6">
    <source>
        <dbReference type="ARBA" id="ARBA00022884"/>
    </source>
</evidence>
<dbReference type="InterPro" id="IPR000194">
    <property type="entry name" value="ATPase_F1/V1/A1_a/bsu_nucl-bd"/>
</dbReference>
<dbReference type="SMART" id="SM00357">
    <property type="entry name" value="CSP"/>
    <property type="match status" value="1"/>
</dbReference>
<dbReference type="Pfam" id="PF00006">
    <property type="entry name" value="ATP-synt_ab"/>
    <property type="match status" value="1"/>
</dbReference>
<dbReference type="PROSITE" id="PS51856">
    <property type="entry name" value="RHO_RNA_BD"/>
    <property type="match status" value="1"/>
</dbReference>
<dbReference type="InterPro" id="IPR027417">
    <property type="entry name" value="P-loop_NTPase"/>
</dbReference>
<dbReference type="InterPro" id="IPR011113">
    <property type="entry name" value="Rho_RNA-bd"/>
</dbReference>
<keyword evidence="6 9" id="KW-0694">RNA-binding</keyword>
<evidence type="ECO:0000256" key="5">
    <source>
        <dbReference type="ARBA" id="ARBA00022840"/>
    </source>
</evidence>
<dbReference type="AlphaFoldDB" id="E3HAP6"/>
<dbReference type="Pfam" id="PF07497">
    <property type="entry name" value="Rho_RNA_bind"/>
    <property type="match status" value="1"/>
</dbReference>
<protein>
    <recommendedName>
        <fullName evidence="9 10">Transcription termination factor Rho</fullName>
        <ecNumber evidence="9 10">3.6.4.-</ecNumber>
    </recommendedName>
    <alternativeName>
        <fullName evidence="9">ATP-dependent helicase Rho</fullName>
    </alternativeName>
</protein>
<dbReference type="GO" id="GO:0005524">
    <property type="term" value="F:ATP binding"/>
    <property type="evidence" value="ECO:0007669"/>
    <property type="project" value="UniProtKB-UniRule"/>
</dbReference>
<dbReference type="HAMAP" id="MF_01884">
    <property type="entry name" value="Rho"/>
    <property type="match status" value="1"/>
</dbReference>
<keyword evidence="2 9" id="KW-0547">Nucleotide-binding</keyword>
<keyword evidence="3 9" id="KW-0378">Hydrolase</keyword>
<evidence type="ECO:0000256" key="11">
    <source>
        <dbReference type="PROSITE-ProRule" id="PRU01203"/>
    </source>
</evidence>
<evidence type="ECO:0000256" key="10">
    <source>
        <dbReference type="NCBIfam" id="TIGR00767"/>
    </source>
</evidence>
<dbReference type="InterPro" id="IPR003593">
    <property type="entry name" value="AAA+_ATPase"/>
</dbReference>
<sequence length="412" mass="46510">MDDLNNFLLTELKEIARQLGIESWNRYKKKELVDIIEEYYENLTGHTIAWGTLDVLGDGYGFLRDTNVEKDIYVSASQVRRFKLRTGDLILGEVRKPVGDEKNYALRKVLLVNGGDIQKAESRVPFDELVPAYPTEQLILETERKNLSGRIIDLIAPIGKGQRGLIVAPPKAGKTMLISSIANSIIENNKNSEVWILLIDERPEEVTDIRETVKGAEVFSSTFDEDPKNHIKVTEMVLEKAKRKLEDGEDIIILMDSLTRLARAYNIVIPSSGKLISGGIDPTALYYPKKFFGSARNIREGGSLTIVATALVDTGSKMDDVIYEEFKGTGNMEIHLDRNLSQLRIYPAIDIQKSGTRKEELLIKENKLNLIWGIRRYLSEYDRATAAKKLIDTIESTKSNDDLLKAYQKGDK</sequence>
<dbReference type="eggNOG" id="COG1158">
    <property type="taxonomic scope" value="Bacteria"/>
</dbReference>
<evidence type="ECO:0000259" key="12">
    <source>
        <dbReference type="PROSITE" id="PS51856"/>
    </source>
</evidence>
<dbReference type="GO" id="GO:0006353">
    <property type="term" value="P:DNA-templated transcription termination"/>
    <property type="evidence" value="ECO:0007669"/>
    <property type="project" value="UniProtKB-UniRule"/>
</dbReference>
<keyword evidence="1 9" id="KW-0806">Transcription termination</keyword>
<dbReference type="SUPFAM" id="SSF68912">
    <property type="entry name" value="Rho N-terminal domain-like"/>
    <property type="match status" value="1"/>
</dbReference>
<dbReference type="STRING" id="572544.Ilyop_1453"/>
<dbReference type="Pfam" id="PF07498">
    <property type="entry name" value="Rho_N"/>
    <property type="match status" value="1"/>
</dbReference>
<reference evidence="13 14" key="1">
    <citation type="journal article" date="2010" name="Stand. Genomic Sci.">
        <title>Complete genome sequence of Ilyobacter polytropus type strain (CuHbu1).</title>
        <authorList>
            <person name="Sikorski J."/>
            <person name="Chertkov O."/>
            <person name="Lapidus A."/>
            <person name="Nolan M."/>
            <person name="Lucas S."/>
            <person name="Del Rio T.G."/>
            <person name="Tice H."/>
            <person name="Cheng J.F."/>
            <person name="Tapia R."/>
            <person name="Han C."/>
            <person name="Goodwin L."/>
            <person name="Pitluck S."/>
            <person name="Liolios K."/>
            <person name="Ivanova N."/>
            <person name="Mavromatis K."/>
            <person name="Mikhailova N."/>
            <person name="Pati A."/>
            <person name="Chen A."/>
            <person name="Palaniappan K."/>
            <person name="Land M."/>
            <person name="Hauser L."/>
            <person name="Chang Y.J."/>
            <person name="Jeffries C.D."/>
            <person name="Brambilla E."/>
            <person name="Yasawong M."/>
            <person name="Rohde M."/>
            <person name="Pukall R."/>
            <person name="Spring S."/>
            <person name="Goker M."/>
            <person name="Woyke T."/>
            <person name="Bristow J."/>
            <person name="Eisen J.A."/>
            <person name="Markowitz V."/>
            <person name="Hugenholtz P."/>
            <person name="Kyrpides N.C."/>
            <person name="Klenk H.P."/>
        </authorList>
    </citation>
    <scope>NUCLEOTIDE SEQUENCE [LARGE SCALE GENOMIC DNA]</scope>
    <source>
        <strain evidence="14">ATCC 51220 / DSM 2926 / LMG 16218 / CuHBu1</strain>
    </source>
</reference>
<dbReference type="KEGG" id="ipo:Ilyop_1453"/>
<feature type="binding site" evidence="9">
    <location>
        <begin position="159"/>
        <end position="164"/>
    </location>
    <ligand>
        <name>ATP</name>
        <dbReference type="ChEBI" id="CHEBI:30616"/>
    </ligand>
</feature>
<evidence type="ECO:0000256" key="8">
    <source>
        <dbReference type="ARBA" id="ARBA00023163"/>
    </source>
</evidence>
<dbReference type="SUPFAM" id="SSF52540">
    <property type="entry name" value="P-loop containing nucleoside triphosphate hydrolases"/>
    <property type="match status" value="1"/>
</dbReference>
<dbReference type="Gene3D" id="2.40.50.140">
    <property type="entry name" value="Nucleic acid-binding proteins"/>
    <property type="match status" value="1"/>
</dbReference>
<dbReference type="InterPro" id="IPR004665">
    <property type="entry name" value="Term_rho"/>
</dbReference>
<gene>
    <name evidence="9" type="primary">rho</name>
    <name evidence="13" type="ordered locus">Ilyop_1453</name>
</gene>
<dbReference type="OrthoDB" id="9805197at2"/>
<evidence type="ECO:0000256" key="2">
    <source>
        <dbReference type="ARBA" id="ARBA00022741"/>
    </source>
</evidence>
<dbReference type="SMART" id="SM00959">
    <property type="entry name" value="Rho_N"/>
    <property type="match status" value="1"/>
</dbReference>
<keyword evidence="5 9" id="KW-0067">ATP-binding</keyword>
<dbReference type="PANTHER" id="PTHR46425">
    <property type="entry name" value="TRANSCRIPTION TERMINATION FACTOR RHO"/>
    <property type="match status" value="1"/>
</dbReference>
<dbReference type="InterPro" id="IPR041703">
    <property type="entry name" value="Rho_factor_ATP-bd"/>
</dbReference>
<dbReference type="CDD" id="cd04459">
    <property type="entry name" value="Rho_CSD"/>
    <property type="match status" value="1"/>
</dbReference>
<dbReference type="InterPro" id="IPR011129">
    <property type="entry name" value="CSD"/>
</dbReference>
<evidence type="ECO:0000256" key="1">
    <source>
        <dbReference type="ARBA" id="ARBA00022472"/>
    </source>
</evidence>
<comment type="subunit">
    <text evidence="9">Homohexamer. The homohexamer assembles into an open ring structure.</text>
</comment>
<dbReference type="SUPFAM" id="SSF50249">
    <property type="entry name" value="Nucleic acid-binding proteins"/>
    <property type="match status" value="1"/>
</dbReference>
<keyword evidence="8 9" id="KW-0804">Transcription</keyword>
<evidence type="ECO:0000256" key="4">
    <source>
        <dbReference type="ARBA" id="ARBA00022806"/>
    </source>
</evidence>
<dbReference type="SMART" id="SM00382">
    <property type="entry name" value="AAA"/>
    <property type="match status" value="1"/>
</dbReference>
<dbReference type="GO" id="GO:0008186">
    <property type="term" value="F:ATP-dependent activity, acting on RNA"/>
    <property type="evidence" value="ECO:0007669"/>
    <property type="project" value="UniProtKB-UniRule"/>
</dbReference>
<dbReference type="NCBIfam" id="TIGR00767">
    <property type="entry name" value="rho"/>
    <property type="match status" value="1"/>
</dbReference>
<keyword evidence="4 9" id="KW-0347">Helicase</keyword>
<dbReference type="Proteomes" id="UP000006875">
    <property type="component" value="Chromosome"/>
</dbReference>
<accession>E3HAP6</accession>
<dbReference type="Gene3D" id="3.40.50.300">
    <property type="entry name" value="P-loop containing nucleotide triphosphate hydrolases"/>
    <property type="match status" value="1"/>
</dbReference>
<comment type="function">
    <text evidence="9">Facilitates transcription termination by a mechanism that involves Rho binding to the nascent RNA, activation of Rho's RNA-dependent ATPase activity, and release of the mRNA from the DNA template.</text>
</comment>
<dbReference type="HOGENOM" id="CLU_016377_4_3_0"/>
<feature type="domain" description="Rho RNA-BD" evidence="12">
    <location>
        <begin position="46"/>
        <end position="116"/>
    </location>
</feature>
<dbReference type="RefSeq" id="WP_013387900.1">
    <property type="nucleotide sequence ID" value="NC_014632.1"/>
</dbReference>
<name>E3HAP6_ILYPC</name>
<dbReference type="GO" id="GO:0004386">
    <property type="term" value="F:helicase activity"/>
    <property type="evidence" value="ECO:0007669"/>
    <property type="project" value="UniProtKB-UniRule"/>
</dbReference>
<evidence type="ECO:0000256" key="3">
    <source>
        <dbReference type="ARBA" id="ARBA00022801"/>
    </source>
</evidence>
<organism evidence="13 14">
    <name type="scientific">Ilyobacter polytropus (strain ATCC 51220 / DSM 2926 / LMG 16218 / CuHBu1)</name>
    <dbReference type="NCBI Taxonomy" id="572544"/>
    <lineage>
        <taxon>Bacteria</taxon>
        <taxon>Fusobacteriati</taxon>
        <taxon>Fusobacteriota</taxon>
        <taxon>Fusobacteriia</taxon>
        <taxon>Fusobacteriales</taxon>
        <taxon>Fusobacteriaceae</taxon>
        <taxon>Ilyobacter</taxon>
    </lineage>
</organism>
<evidence type="ECO:0000256" key="7">
    <source>
        <dbReference type="ARBA" id="ARBA00023015"/>
    </source>
</evidence>
<dbReference type="InterPro" id="IPR012340">
    <property type="entry name" value="NA-bd_OB-fold"/>
</dbReference>
<dbReference type="CDD" id="cd01128">
    <property type="entry name" value="rho_factor_C"/>
    <property type="match status" value="1"/>
</dbReference>
<proteinExistence type="inferred from homology"/>
<comment type="similarity">
    <text evidence="9 11">Belongs to the Rho family.</text>
</comment>
<evidence type="ECO:0000313" key="13">
    <source>
        <dbReference type="EMBL" id="ADO83233.1"/>
    </source>
</evidence>
<dbReference type="GO" id="GO:0016787">
    <property type="term" value="F:hydrolase activity"/>
    <property type="evidence" value="ECO:0007669"/>
    <property type="project" value="UniProtKB-KW"/>
</dbReference>
<feature type="binding site" evidence="9">
    <location>
        <begin position="171"/>
        <end position="176"/>
    </location>
    <ligand>
        <name>ATP</name>
        <dbReference type="ChEBI" id="CHEBI:30616"/>
    </ligand>
</feature>
<evidence type="ECO:0000256" key="9">
    <source>
        <dbReference type="HAMAP-Rule" id="MF_01884"/>
    </source>
</evidence>
<dbReference type="PANTHER" id="PTHR46425:SF1">
    <property type="entry name" value="TRANSCRIPTION TERMINATION FACTOR RHO"/>
    <property type="match status" value="1"/>
</dbReference>
<keyword evidence="7 9" id="KW-0805">Transcription regulation</keyword>
<dbReference type="NCBIfam" id="NF006886">
    <property type="entry name" value="PRK09376.1"/>
    <property type="match status" value="1"/>
</dbReference>
<dbReference type="InterPro" id="IPR011112">
    <property type="entry name" value="Rho-like_N"/>
</dbReference>
<dbReference type="GO" id="GO:0003723">
    <property type="term" value="F:RNA binding"/>
    <property type="evidence" value="ECO:0007669"/>
    <property type="project" value="UniProtKB-UniRule"/>
</dbReference>
<dbReference type="EMBL" id="CP002281">
    <property type="protein sequence ID" value="ADO83233.1"/>
    <property type="molecule type" value="Genomic_DNA"/>
</dbReference>
<comment type="caution">
    <text evidence="9">Lacks conserved residue(s) required for the propagation of feature annotation.</text>
</comment>
<dbReference type="InterPro" id="IPR036269">
    <property type="entry name" value="Rho_N_sf"/>
</dbReference>
<evidence type="ECO:0000313" key="14">
    <source>
        <dbReference type="Proteomes" id="UP000006875"/>
    </source>
</evidence>
<dbReference type="EC" id="3.6.4.-" evidence="9 10"/>
<keyword evidence="14" id="KW-1185">Reference proteome</keyword>